<reference evidence="2 3" key="1">
    <citation type="submission" date="2021-03" db="EMBL/GenBank/DDBJ databases">
        <title>Genomic Encyclopedia of Type Strains, Phase IV (KMG-IV): sequencing the most valuable type-strain genomes for metagenomic binning, comparative biology and taxonomic classification.</title>
        <authorList>
            <person name="Goeker M."/>
        </authorList>
    </citation>
    <scope>NUCLEOTIDE SEQUENCE [LARGE SCALE GENOMIC DNA]</scope>
    <source>
        <strain evidence="2 3">DSM 1289</strain>
    </source>
</reference>
<protein>
    <submittedName>
        <fullName evidence="2">Uncharacterized protein</fullName>
    </submittedName>
</protein>
<evidence type="ECO:0000313" key="2">
    <source>
        <dbReference type="EMBL" id="MBP1854882.1"/>
    </source>
</evidence>
<feature type="transmembrane region" description="Helical" evidence="1">
    <location>
        <begin position="41"/>
        <end position="59"/>
    </location>
</feature>
<organism evidence="2 3">
    <name type="scientific">Metaclostridioides mangenotii</name>
    <dbReference type="NCBI Taxonomy" id="1540"/>
    <lineage>
        <taxon>Bacteria</taxon>
        <taxon>Bacillati</taxon>
        <taxon>Bacillota</taxon>
        <taxon>Clostridia</taxon>
        <taxon>Peptostreptococcales</taxon>
        <taxon>Peptostreptococcaceae</taxon>
        <taxon>Metaclostridioides</taxon>
    </lineage>
</organism>
<feature type="transmembrane region" description="Helical" evidence="1">
    <location>
        <begin position="6"/>
        <end position="29"/>
    </location>
</feature>
<sequence>MEFHLYYIIQDVIGVLISFLGIRLFLLSLKIASINKLSKGSLLLMTRYTLMILAGVNLLLNKFGLKPWIISIILMVLALVPFSKKK</sequence>
<feature type="transmembrane region" description="Helical" evidence="1">
    <location>
        <begin position="65"/>
        <end position="82"/>
    </location>
</feature>
<proteinExistence type="predicted"/>
<gene>
    <name evidence="2" type="ORF">J2Z43_001275</name>
</gene>
<comment type="caution">
    <text evidence="2">The sequence shown here is derived from an EMBL/GenBank/DDBJ whole genome shotgun (WGS) entry which is preliminary data.</text>
</comment>
<accession>A0ABS4EAB4</accession>
<name>A0ABS4EAB4_9FIRM</name>
<keyword evidence="1" id="KW-0472">Membrane</keyword>
<dbReference type="RefSeq" id="WP_209456394.1">
    <property type="nucleotide sequence ID" value="NZ_BAAACS010000002.1"/>
</dbReference>
<evidence type="ECO:0000256" key="1">
    <source>
        <dbReference type="SAM" id="Phobius"/>
    </source>
</evidence>
<keyword evidence="3" id="KW-1185">Reference proteome</keyword>
<keyword evidence="1" id="KW-0812">Transmembrane</keyword>
<keyword evidence="1" id="KW-1133">Transmembrane helix</keyword>
<evidence type="ECO:0000313" key="3">
    <source>
        <dbReference type="Proteomes" id="UP000767291"/>
    </source>
</evidence>
<dbReference type="EMBL" id="JAGGJX010000002">
    <property type="protein sequence ID" value="MBP1854882.1"/>
    <property type="molecule type" value="Genomic_DNA"/>
</dbReference>
<dbReference type="Proteomes" id="UP000767291">
    <property type="component" value="Unassembled WGS sequence"/>
</dbReference>